<keyword evidence="1" id="KW-0472">Membrane</keyword>
<comment type="caution">
    <text evidence="2">The sequence shown here is derived from an EMBL/GenBank/DDBJ whole genome shotgun (WGS) entry which is preliminary data.</text>
</comment>
<evidence type="ECO:0008006" key="4">
    <source>
        <dbReference type="Google" id="ProtNLM"/>
    </source>
</evidence>
<feature type="transmembrane region" description="Helical" evidence="1">
    <location>
        <begin position="39"/>
        <end position="61"/>
    </location>
</feature>
<gene>
    <name evidence="2" type="ORF">F0U47_17785</name>
</gene>
<dbReference type="RefSeq" id="WP_149751824.1">
    <property type="nucleotide sequence ID" value="NZ_VUJW01000011.1"/>
</dbReference>
<proteinExistence type="predicted"/>
<evidence type="ECO:0000313" key="2">
    <source>
        <dbReference type="EMBL" id="KAA1425638.1"/>
    </source>
</evidence>
<dbReference type="InterPro" id="IPR011044">
    <property type="entry name" value="Quino_amine_DH_bsu"/>
</dbReference>
<organism evidence="2 3">
    <name type="scientific">Nocardioides antri</name>
    <dbReference type="NCBI Taxonomy" id="2607659"/>
    <lineage>
        <taxon>Bacteria</taxon>
        <taxon>Bacillati</taxon>
        <taxon>Actinomycetota</taxon>
        <taxon>Actinomycetes</taxon>
        <taxon>Propionibacteriales</taxon>
        <taxon>Nocardioidaceae</taxon>
        <taxon>Nocardioides</taxon>
    </lineage>
</organism>
<dbReference type="SUPFAM" id="SSF50969">
    <property type="entry name" value="YVTN repeat-like/Quinoprotein amine dehydrogenase"/>
    <property type="match status" value="1"/>
</dbReference>
<accession>A0A5B1LZK8</accession>
<dbReference type="EMBL" id="VUJW01000011">
    <property type="protein sequence ID" value="KAA1425638.1"/>
    <property type="molecule type" value="Genomic_DNA"/>
</dbReference>
<keyword evidence="1" id="KW-0812">Transmembrane</keyword>
<evidence type="ECO:0000256" key="1">
    <source>
        <dbReference type="SAM" id="Phobius"/>
    </source>
</evidence>
<evidence type="ECO:0000313" key="3">
    <source>
        <dbReference type="Proteomes" id="UP000324351"/>
    </source>
</evidence>
<keyword evidence="1" id="KW-1133">Transmembrane helix</keyword>
<dbReference type="AlphaFoldDB" id="A0A5B1LZK8"/>
<reference evidence="2 3" key="2">
    <citation type="submission" date="2019-09" db="EMBL/GenBank/DDBJ databases">
        <authorList>
            <person name="Jin C."/>
        </authorList>
    </citation>
    <scope>NUCLEOTIDE SEQUENCE [LARGE SCALE GENOMIC DNA]</scope>
    <source>
        <strain evidence="2 3">BN140041</strain>
    </source>
</reference>
<reference evidence="2 3" key="1">
    <citation type="submission" date="2019-09" db="EMBL/GenBank/DDBJ databases">
        <title>Nocardioides panacisoli sp. nov., isolated from the soil of a ginseng field.</title>
        <authorList>
            <person name="Cho C."/>
        </authorList>
    </citation>
    <scope>NUCLEOTIDE SEQUENCE [LARGE SCALE GENOMIC DNA]</scope>
    <source>
        <strain evidence="2 3">BN140041</strain>
    </source>
</reference>
<name>A0A5B1LZK8_9ACTN</name>
<protein>
    <recommendedName>
        <fullName evidence="4">WD40 repeat domain-containing protein</fullName>
    </recommendedName>
</protein>
<keyword evidence="3" id="KW-1185">Reference proteome</keyword>
<sequence length="416" mass="44170">MTERLRQLLGDEAGVLDVPPPSTDAVLRQGRGLRRRNRLVAGAAGVAAAVVVGGSVVALAGDGGGKAAPDPSSPTISDNAVFSYGNQVFYDGPSHRAEIQDNAVKSLFYTSAGVVVRHGDSSASDGGGPQRFSLVSPDGTVERLGLETEETVHASDVDQQYIAYAEAVDGELQAVVYDVAADVEEARVTVGATAETWFPVSIDDETLYVQDGYDNPAYAVDWRSGEVSESDIPSVWNVAAGRVTATVDGESAVVDVATGDVLVSSGSGSLVLSPDGRYAALAAGEEAQVEPDREVPTQVFDLESGSDVTVFGTPYDWGWTADGDLFQVEKSQVRTCDTATGECTTEPYAQPDIPEPDPITYTMSDPVCPDGGLECHTDPEFYENCAENPDQCEWRESEYVEEQTIELRLGGRTYES</sequence>
<dbReference type="Proteomes" id="UP000324351">
    <property type="component" value="Unassembled WGS sequence"/>
</dbReference>